<evidence type="ECO:0000313" key="2">
    <source>
        <dbReference type="EMBL" id="KIK38319.1"/>
    </source>
</evidence>
<sequence length="113" mass="11994">MFTRLFTAAIVTILGLTVLVDAGLVPAARAVGGPNKRSDAVGNYKVPGLYAEPLAEPTRRSEAVVSIDSRIKPHYAGLTLQYAQGNYKVPGLYAEPLAEPTKRAESPELGLDA</sequence>
<dbReference type="EMBL" id="KN835400">
    <property type="protein sequence ID" value="KIK38319.1"/>
    <property type="molecule type" value="Genomic_DNA"/>
</dbReference>
<evidence type="ECO:0000313" key="3">
    <source>
        <dbReference type="Proteomes" id="UP000054485"/>
    </source>
</evidence>
<dbReference type="AlphaFoldDB" id="A0A0D0AJH4"/>
<name>A0A0D0AJH4_9AGAM</name>
<accession>A0A0D0AJH4</accession>
<evidence type="ECO:0000256" key="1">
    <source>
        <dbReference type="SAM" id="SignalP"/>
    </source>
</evidence>
<dbReference type="InParanoid" id="A0A0D0AJH4"/>
<gene>
    <name evidence="2" type="ORF">CY34DRAFT_399330</name>
</gene>
<feature type="signal peptide" evidence="1">
    <location>
        <begin position="1"/>
        <end position="22"/>
    </location>
</feature>
<keyword evidence="1" id="KW-0732">Signal</keyword>
<feature type="chain" id="PRO_5002218758" evidence="1">
    <location>
        <begin position="23"/>
        <end position="113"/>
    </location>
</feature>
<organism evidence="2 3">
    <name type="scientific">Suillus luteus UH-Slu-Lm8-n1</name>
    <dbReference type="NCBI Taxonomy" id="930992"/>
    <lineage>
        <taxon>Eukaryota</taxon>
        <taxon>Fungi</taxon>
        <taxon>Dikarya</taxon>
        <taxon>Basidiomycota</taxon>
        <taxon>Agaricomycotina</taxon>
        <taxon>Agaricomycetes</taxon>
        <taxon>Agaricomycetidae</taxon>
        <taxon>Boletales</taxon>
        <taxon>Suillineae</taxon>
        <taxon>Suillaceae</taxon>
        <taxon>Suillus</taxon>
    </lineage>
</organism>
<dbReference type="HOGENOM" id="CLU_2135189_0_0_1"/>
<reference evidence="3" key="2">
    <citation type="submission" date="2015-01" db="EMBL/GenBank/DDBJ databases">
        <title>Evolutionary Origins and Diversification of the Mycorrhizal Mutualists.</title>
        <authorList>
            <consortium name="DOE Joint Genome Institute"/>
            <consortium name="Mycorrhizal Genomics Consortium"/>
            <person name="Kohler A."/>
            <person name="Kuo A."/>
            <person name="Nagy L.G."/>
            <person name="Floudas D."/>
            <person name="Copeland A."/>
            <person name="Barry K.W."/>
            <person name="Cichocki N."/>
            <person name="Veneault-Fourrey C."/>
            <person name="LaButti K."/>
            <person name="Lindquist E.A."/>
            <person name="Lipzen A."/>
            <person name="Lundell T."/>
            <person name="Morin E."/>
            <person name="Murat C."/>
            <person name="Riley R."/>
            <person name="Ohm R."/>
            <person name="Sun H."/>
            <person name="Tunlid A."/>
            <person name="Henrissat B."/>
            <person name="Grigoriev I.V."/>
            <person name="Hibbett D.S."/>
            <person name="Martin F."/>
        </authorList>
    </citation>
    <scope>NUCLEOTIDE SEQUENCE [LARGE SCALE GENOMIC DNA]</scope>
    <source>
        <strain evidence="3">UH-Slu-Lm8-n1</strain>
    </source>
</reference>
<keyword evidence="3" id="KW-1185">Reference proteome</keyword>
<protein>
    <submittedName>
        <fullName evidence="2">Uncharacterized protein</fullName>
    </submittedName>
</protein>
<dbReference type="Proteomes" id="UP000054485">
    <property type="component" value="Unassembled WGS sequence"/>
</dbReference>
<dbReference type="OrthoDB" id="2689804at2759"/>
<proteinExistence type="predicted"/>
<reference evidence="2 3" key="1">
    <citation type="submission" date="2014-04" db="EMBL/GenBank/DDBJ databases">
        <authorList>
            <consortium name="DOE Joint Genome Institute"/>
            <person name="Kuo A."/>
            <person name="Ruytinx J."/>
            <person name="Rineau F."/>
            <person name="Colpaert J."/>
            <person name="Kohler A."/>
            <person name="Nagy L.G."/>
            <person name="Floudas D."/>
            <person name="Copeland A."/>
            <person name="Barry K.W."/>
            <person name="Cichocki N."/>
            <person name="Veneault-Fourrey C."/>
            <person name="LaButti K."/>
            <person name="Lindquist E.A."/>
            <person name="Lipzen A."/>
            <person name="Lundell T."/>
            <person name="Morin E."/>
            <person name="Murat C."/>
            <person name="Sun H."/>
            <person name="Tunlid A."/>
            <person name="Henrissat B."/>
            <person name="Grigoriev I.V."/>
            <person name="Hibbett D.S."/>
            <person name="Martin F."/>
            <person name="Nordberg H.P."/>
            <person name="Cantor M.N."/>
            <person name="Hua S.X."/>
        </authorList>
    </citation>
    <scope>NUCLEOTIDE SEQUENCE [LARGE SCALE GENOMIC DNA]</scope>
    <source>
        <strain evidence="2 3">UH-Slu-Lm8-n1</strain>
    </source>
</reference>